<protein>
    <submittedName>
        <fullName evidence="1">Uncharacterized protein</fullName>
    </submittedName>
</protein>
<dbReference type="RefSeq" id="WP_227775671.1">
    <property type="nucleotide sequence ID" value="NZ_BAABKX010000001.1"/>
</dbReference>
<dbReference type="AlphaFoldDB" id="A0AAV3UDH2"/>
<accession>A0AAV3UDH2</accession>
<comment type="caution">
    <text evidence="1">The sequence shown here is derived from an EMBL/GenBank/DDBJ whole genome shotgun (WGS) entry which is preliminary data.</text>
</comment>
<dbReference type="EMBL" id="BAABKX010000001">
    <property type="protein sequence ID" value="GAA5043700.1"/>
    <property type="molecule type" value="Genomic_DNA"/>
</dbReference>
<dbReference type="Proteomes" id="UP001501729">
    <property type="component" value="Unassembled WGS sequence"/>
</dbReference>
<dbReference type="GeneID" id="68611439"/>
<evidence type="ECO:0000313" key="1">
    <source>
        <dbReference type="EMBL" id="GAA5043700.1"/>
    </source>
</evidence>
<reference evidence="1 2" key="1">
    <citation type="journal article" date="2019" name="Int. J. Syst. Evol. Microbiol.">
        <title>The Global Catalogue of Microorganisms (GCM) 10K type strain sequencing project: providing services to taxonomists for standard genome sequencing and annotation.</title>
        <authorList>
            <consortium name="The Broad Institute Genomics Platform"/>
            <consortium name="The Broad Institute Genome Sequencing Center for Infectious Disease"/>
            <person name="Wu L."/>
            <person name="Ma J."/>
        </authorList>
    </citation>
    <scope>NUCLEOTIDE SEQUENCE [LARGE SCALE GENOMIC DNA]</scope>
    <source>
        <strain evidence="1 2">JCM 17504</strain>
    </source>
</reference>
<organism evidence="1 2">
    <name type="scientific">Haladaptatus pallidirubidus</name>
    <dbReference type="NCBI Taxonomy" id="1008152"/>
    <lineage>
        <taxon>Archaea</taxon>
        <taxon>Methanobacteriati</taxon>
        <taxon>Methanobacteriota</taxon>
        <taxon>Stenosarchaea group</taxon>
        <taxon>Halobacteria</taxon>
        <taxon>Halobacteriales</taxon>
        <taxon>Haladaptataceae</taxon>
        <taxon>Haladaptatus</taxon>
    </lineage>
</organism>
<gene>
    <name evidence="1" type="ORF">GCM10025751_08860</name>
</gene>
<name>A0AAV3UDH2_9EURY</name>
<sequence length="66" mass="7310">MFIGAFFLSATSQPVADVVAGTILFGGFLLSKLWLEWVRFHAEHAVEPSDLAAWLVPTSLRSMFPE</sequence>
<keyword evidence="2" id="KW-1185">Reference proteome</keyword>
<proteinExistence type="predicted"/>
<evidence type="ECO:0000313" key="2">
    <source>
        <dbReference type="Proteomes" id="UP001501729"/>
    </source>
</evidence>